<feature type="coiled-coil region" evidence="1">
    <location>
        <begin position="302"/>
        <end position="329"/>
    </location>
</feature>
<accession>A0A210PHD9</accession>
<reference evidence="2 3" key="1">
    <citation type="journal article" date="2017" name="Nat. Ecol. Evol.">
        <title>Scallop genome provides insights into evolution of bilaterian karyotype and development.</title>
        <authorList>
            <person name="Wang S."/>
            <person name="Zhang J."/>
            <person name="Jiao W."/>
            <person name="Li J."/>
            <person name="Xun X."/>
            <person name="Sun Y."/>
            <person name="Guo X."/>
            <person name="Huan P."/>
            <person name="Dong B."/>
            <person name="Zhang L."/>
            <person name="Hu X."/>
            <person name="Sun X."/>
            <person name="Wang J."/>
            <person name="Zhao C."/>
            <person name="Wang Y."/>
            <person name="Wang D."/>
            <person name="Huang X."/>
            <person name="Wang R."/>
            <person name="Lv J."/>
            <person name="Li Y."/>
            <person name="Zhang Z."/>
            <person name="Liu B."/>
            <person name="Lu W."/>
            <person name="Hui Y."/>
            <person name="Liang J."/>
            <person name="Zhou Z."/>
            <person name="Hou R."/>
            <person name="Li X."/>
            <person name="Liu Y."/>
            <person name="Li H."/>
            <person name="Ning X."/>
            <person name="Lin Y."/>
            <person name="Zhao L."/>
            <person name="Xing Q."/>
            <person name="Dou J."/>
            <person name="Li Y."/>
            <person name="Mao J."/>
            <person name="Guo H."/>
            <person name="Dou H."/>
            <person name="Li T."/>
            <person name="Mu C."/>
            <person name="Jiang W."/>
            <person name="Fu Q."/>
            <person name="Fu X."/>
            <person name="Miao Y."/>
            <person name="Liu J."/>
            <person name="Yu Q."/>
            <person name="Li R."/>
            <person name="Liao H."/>
            <person name="Li X."/>
            <person name="Kong Y."/>
            <person name="Jiang Z."/>
            <person name="Chourrout D."/>
            <person name="Li R."/>
            <person name="Bao Z."/>
        </authorList>
    </citation>
    <scope>NUCLEOTIDE SEQUENCE [LARGE SCALE GENOMIC DNA]</scope>
    <source>
        <strain evidence="2 3">PY_sf001</strain>
    </source>
</reference>
<name>A0A210PHD9_MIZYE</name>
<proteinExistence type="predicted"/>
<dbReference type="OrthoDB" id="5969335at2759"/>
<keyword evidence="3" id="KW-1185">Reference proteome</keyword>
<comment type="caution">
    <text evidence="2">The sequence shown here is derived from an EMBL/GenBank/DDBJ whole genome shotgun (WGS) entry which is preliminary data.</text>
</comment>
<evidence type="ECO:0000256" key="1">
    <source>
        <dbReference type="SAM" id="Coils"/>
    </source>
</evidence>
<organism evidence="2 3">
    <name type="scientific">Mizuhopecten yessoensis</name>
    <name type="common">Japanese scallop</name>
    <name type="synonym">Patinopecten yessoensis</name>
    <dbReference type="NCBI Taxonomy" id="6573"/>
    <lineage>
        <taxon>Eukaryota</taxon>
        <taxon>Metazoa</taxon>
        <taxon>Spiralia</taxon>
        <taxon>Lophotrochozoa</taxon>
        <taxon>Mollusca</taxon>
        <taxon>Bivalvia</taxon>
        <taxon>Autobranchia</taxon>
        <taxon>Pteriomorphia</taxon>
        <taxon>Pectinida</taxon>
        <taxon>Pectinoidea</taxon>
        <taxon>Pectinidae</taxon>
        <taxon>Mizuhopecten</taxon>
    </lineage>
</organism>
<sequence>MDDKINRIIVQHLTANCQEVPSNHQSPNWTRLRPHFRIIKITSNNELFIYLDSNSREKKLNWLIFSRVGDQIIVTHFGPLGKKKDNDFDDKVDQTRRSLKTLKDIWILVSSSCMPKEEKEVKQNATVNGVKEKFLVMMQAVKEQIEAKKEEIEKAIMIVFESEEERKHIRNEIIKITTENTKALVEKVLKAVIKKIRAKIAKGIVKTATKQALKQGAKAVSKGTAKTTAKAVPVVGLALGTVYGIWRLVNGDVAGAGLELASGVASTVPVVGTAVSVAIDTGLVAKDVKDVYDLTQERNKKLKALKVDFERIEGDLNDLLTKYDTAKAEYDFVCEVLGDKEYDYEKLEHDIGVVDQVWYELHNNCELF</sequence>
<gene>
    <name evidence="2" type="ORF">KP79_PYT09728</name>
</gene>
<dbReference type="AlphaFoldDB" id="A0A210PHD9"/>
<dbReference type="Proteomes" id="UP000242188">
    <property type="component" value="Unassembled WGS sequence"/>
</dbReference>
<protein>
    <submittedName>
        <fullName evidence="2">Uncharacterized protein</fullName>
    </submittedName>
</protein>
<dbReference type="EMBL" id="NEDP02076698">
    <property type="protein sequence ID" value="OWF35905.1"/>
    <property type="molecule type" value="Genomic_DNA"/>
</dbReference>
<keyword evidence="1" id="KW-0175">Coiled coil</keyword>
<evidence type="ECO:0000313" key="3">
    <source>
        <dbReference type="Proteomes" id="UP000242188"/>
    </source>
</evidence>
<evidence type="ECO:0000313" key="2">
    <source>
        <dbReference type="EMBL" id="OWF35905.1"/>
    </source>
</evidence>
<feature type="coiled-coil region" evidence="1">
    <location>
        <begin position="131"/>
        <end position="158"/>
    </location>
</feature>